<evidence type="ECO:0000313" key="2">
    <source>
        <dbReference type="Proteomes" id="UP000094379"/>
    </source>
</evidence>
<name>A0A1E3GRI9_9GAMM</name>
<dbReference type="EMBL" id="MCRI01000015">
    <property type="protein sequence ID" value="ODN66670.1"/>
    <property type="molecule type" value="Genomic_DNA"/>
</dbReference>
<protein>
    <submittedName>
        <fullName evidence="1">Uncharacterized protein</fullName>
    </submittedName>
</protein>
<keyword evidence="2" id="KW-1185">Reference proteome</keyword>
<sequence length="61" mass="6844">MQTSKTYFPKQNAIHVAFSPDRLEALISQGKLHAADFNCLDKKSKRTVWSMLLAAAAHRLS</sequence>
<dbReference type="STRING" id="291169.A9E74_01621"/>
<reference evidence="1 2" key="1">
    <citation type="submission" date="2016-07" db="EMBL/GenBank/DDBJ databases">
        <title>Draft Genome Sequence of Methylophaga muralis Bur 1.</title>
        <authorList>
            <person name="Vasilenko O.V."/>
            <person name="Doronina N.V."/>
            <person name="Shmareva M.N."/>
            <person name="Tarlachkov S.V."/>
            <person name="Mustakhimov I."/>
            <person name="Trotsenko Y.A."/>
        </authorList>
    </citation>
    <scope>NUCLEOTIDE SEQUENCE [LARGE SCALE GENOMIC DNA]</scope>
    <source>
        <strain evidence="1 2">Bur 1</strain>
    </source>
</reference>
<dbReference type="PATRIC" id="fig|291169.3.peg.1630"/>
<dbReference type="Proteomes" id="UP000094379">
    <property type="component" value="Unassembled WGS sequence"/>
</dbReference>
<proteinExistence type="predicted"/>
<organism evidence="1 2">
    <name type="scientific">Methylophaga muralis</name>
    <dbReference type="NCBI Taxonomy" id="291169"/>
    <lineage>
        <taxon>Bacteria</taxon>
        <taxon>Pseudomonadati</taxon>
        <taxon>Pseudomonadota</taxon>
        <taxon>Gammaproteobacteria</taxon>
        <taxon>Thiotrichales</taxon>
        <taxon>Piscirickettsiaceae</taxon>
        <taxon>Methylophaga</taxon>
    </lineage>
</organism>
<accession>A0A1E3GRI9</accession>
<gene>
    <name evidence="1" type="ORF">A9E74_01621</name>
</gene>
<evidence type="ECO:0000313" key="1">
    <source>
        <dbReference type="EMBL" id="ODN66670.1"/>
    </source>
</evidence>
<comment type="caution">
    <text evidence="1">The sequence shown here is derived from an EMBL/GenBank/DDBJ whole genome shotgun (WGS) entry which is preliminary data.</text>
</comment>
<dbReference type="RefSeq" id="WP_069296081.1">
    <property type="nucleotide sequence ID" value="NZ_MCRI01000015.1"/>
</dbReference>
<dbReference type="AlphaFoldDB" id="A0A1E3GRI9"/>